<sequence>MTLMTILLLLGGFVLLVAGGEALVRGASSLGKTVGLSSLIIGLTVVSSATSAPELAVSAGAALSGSPGLAVGNVVGSNIANILLVMGLTAVFGALMVKVQLIKADIPIMIGLSVIALLMSLDGTISTLEGSTLLGLLLVYLVVTIVLARRQTQREKNEPTPEGDDAAPSASRAAPGATPAVSDGASPAPADGASAAPAASDTPAEKRSARAGDSVKPTRPVRTSKRRSTLIDLVLLVVGIALLVAGAQMLVSASTTIAQALGVSDLIIGLTIVAIGTSLPELATSVIAALRGERDMAVGNLVGSNIFNIGAVLGLTAVIAPGGIDVDPAAVNFDLPVMIATALVLLPLAFTAAAIGRWEGILLVLLYGAYVTYLVLDASTHAALEPFSAAMLWFVLPITALWIAALVGYEVGVLRSRRAARAQGHDAAPAGQHPPGPS</sequence>
<dbReference type="EMBL" id="JADBEE010000002">
    <property type="protein sequence ID" value="MBE1515838.1"/>
    <property type="molecule type" value="Genomic_DNA"/>
</dbReference>
<feature type="transmembrane region" description="Helical" evidence="6">
    <location>
        <begin position="106"/>
        <end position="125"/>
    </location>
</feature>
<dbReference type="PANTHER" id="PTHR10846:SF8">
    <property type="entry name" value="INNER MEMBRANE PROTEIN YRBG"/>
    <property type="match status" value="1"/>
</dbReference>
<organism evidence="8 9">
    <name type="scientific">Nesterenkonia halotolerans</name>
    <dbReference type="NCBI Taxonomy" id="225325"/>
    <lineage>
        <taxon>Bacteria</taxon>
        <taxon>Bacillati</taxon>
        <taxon>Actinomycetota</taxon>
        <taxon>Actinomycetes</taxon>
        <taxon>Micrococcales</taxon>
        <taxon>Micrococcaceae</taxon>
        <taxon>Nesterenkonia</taxon>
    </lineage>
</organism>
<keyword evidence="9" id="KW-1185">Reference proteome</keyword>
<feature type="transmembrane region" description="Helical" evidence="6">
    <location>
        <begin position="79"/>
        <end position="99"/>
    </location>
</feature>
<evidence type="ECO:0000256" key="5">
    <source>
        <dbReference type="SAM" id="MobiDB-lite"/>
    </source>
</evidence>
<feature type="transmembrane region" description="Helical" evidence="6">
    <location>
        <begin position="390"/>
        <end position="411"/>
    </location>
</feature>
<feature type="transmembrane region" description="Helical" evidence="6">
    <location>
        <begin position="302"/>
        <end position="324"/>
    </location>
</feature>
<feature type="transmembrane region" description="Helical" evidence="6">
    <location>
        <begin position="362"/>
        <end position="384"/>
    </location>
</feature>
<evidence type="ECO:0000256" key="1">
    <source>
        <dbReference type="ARBA" id="ARBA00004141"/>
    </source>
</evidence>
<dbReference type="Pfam" id="PF01699">
    <property type="entry name" value="Na_Ca_ex"/>
    <property type="match status" value="2"/>
</dbReference>
<proteinExistence type="predicted"/>
<comment type="caution">
    <text evidence="8">The sequence shown here is derived from an EMBL/GenBank/DDBJ whole genome shotgun (WGS) entry which is preliminary data.</text>
</comment>
<evidence type="ECO:0000256" key="4">
    <source>
        <dbReference type="ARBA" id="ARBA00023136"/>
    </source>
</evidence>
<feature type="transmembrane region" description="Helical" evidence="6">
    <location>
        <begin position="229"/>
        <end position="251"/>
    </location>
</feature>
<feature type="transmembrane region" description="Helical" evidence="6">
    <location>
        <begin position="266"/>
        <end position="290"/>
    </location>
</feature>
<dbReference type="Gene3D" id="1.20.1420.30">
    <property type="entry name" value="NCX, central ion-binding region"/>
    <property type="match status" value="2"/>
</dbReference>
<protein>
    <submittedName>
        <fullName evidence="8">Cation:H+ antiporter</fullName>
    </submittedName>
</protein>
<feature type="transmembrane region" description="Helical" evidence="6">
    <location>
        <begin position="336"/>
        <end position="355"/>
    </location>
</feature>
<feature type="compositionally biased region" description="Low complexity" evidence="5">
    <location>
        <begin position="166"/>
        <end position="202"/>
    </location>
</feature>
<gene>
    <name evidence="8" type="ORF">H4W26_002630</name>
</gene>
<dbReference type="NCBIfam" id="TIGR00367">
    <property type="entry name" value="calcium/sodium antiporter"/>
    <property type="match status" value="1"/>
</dbReference>
<dbReference type="Proteomes" id="UP000636579">
    <property type="component" value="Unassembled WGS sequence"/>
</dbReference>
<evidence type="ECO:0000259" key="7">
    <source>
        <dbReference type="Pfam" id="PF01699"/>
    </source>
</evidence>
<keyword evidence="3 6" id="KW-1133">Transmembrane helix</keyword>
<feature type="domain" description="Sodium/calcium exchanger membrane region" evidence="7">
    <location>
        <begin position="6"/>
        <end position="145"/>
    </location>
</feature>
<comment type="subcellular location">
    <subcellularLocation>
        <location evidence="1">Membrane</location>
        <topology evidence="1">Multi-pass membrane protein</topology>
    </subcellularLocation>
</comment>
<keyword evidence="2 6" id="KW-0812">Transmembrane</keyword>
<dbReference type="InterPro" id="IPR044880">
    <property type="entry name" value="NCX_ion-bd_dom_sf"/>
</dbReference>
<feature type="domain" description="Sodium/calcium exchanger membrane region" evidence="7">
    <location>
        <begin position="233"/>
        <end position="375"/>
    </location>
</feature>
<evidence type="ECO:0000313" key="9">
    <source>
        <dbReference type="Proteomes" id="UP000636579"/>
    </source>
</evidence>
<name>A0ABR9JA31_9MICC</name>
<dbReference type="InterPro" id="IPR004481">
    <property type="entry name" value="K/Na/Ca-exchanger"/>
</dbReference>
<accession>A0ABR9JA31</accession>
<reference evidence="8 9" key="1">
    <citation type="submission" date="2020-10" db="EMBL/GenBank/DDBJ databases">
        <title>Sequencing the genomes of 1000 actinobacteria strains.</title>
        <authorList>
            <person name="Klenk H.-P."/>
        </authorList>
    </citation>
    <scope>NUCLEOTIDE SEQUENCE [LARGE SCALE GENOMIC DNA]</scope>
    <source>
        <strain evidence="8 9">DSM 15474</strain>
    </source>
</reference>
<keyword evidence="4 6" id="KW-0472">Membrane</keyword>
<evidence type="ECO:0000256" key="3">
    <source>
        <dbReference type="ARBA" id="ARBA00022989"/>
    </source>
</evidence>
<feature type="region of interest" description="Disordered" evidence="5">
    <location>
        <begin position="151"/>
        <end position="223"/>
    </location>
</feature>
<feature type="transmembrane region" description="Helical" evidence="6">
    <location>
        <begin position="131"/>
        <end position="148"/>
    </location>
</feature>
<dbReference type="InterPro" id="IPR004837">
    <property type="entry name" value="NaCa_Exmemb"/>
</dbReference>
<evidence type="ECO:0000256" key="2">
    <source>
        <dbReference type="ARBA" id="ARBA00022692"/>
    </source>
</evidence>
<dbReference type="PANTHER" id="PTHR10846">
    <property type="entry name" value="SODIUM/POTASSIUM/CALCIUM EXCHANGER"/>
    <property type="match status" value="1"/>
</dbReference>
<evidence type="ECO:0000256" key="6">
    <source>
        <dbReference type="SAM" id="Phobius"/>
    </source>
</evidence>
<evidence type="ECO:0000313" key="8">
    <source>
        <dbReference type="EMBL" id="MBE1515838.1"/>
    </source>
</evidence>